<dbReference type="InParanoid" id="A0A0P0UYQ8"/>
<name>A0A0P0UYQ8_ORYSJ</name>
<evidence type="ECO:0000313" key="1">
    <source>
        <dbReference type="EMBL" id="BAS70672.1"/>
    </source>
</evidence>
<dbReference type="Proteomes" id="UP000059680">
    <property type="component" value="Chromosome 1"/>
</dbReference>
<reference evidence="2" key="1">
    <citation type="journal article" date="2005" name="Nature">
        <title>The map-based sequence of the rice genome.</title>
        <authorList>
            <consortium name="International rice genome sequencing project (IRGSP)"/>
            <person name="Matsumoto T."/>
            <person name="Wu J."/>
            <person name="Kanamori H."/>
            <person name="Katayose Y."/>
            <person name="Fujisawa M."/>
            <person name="Namiki N."/>
            <person name="Mizuno H."/>
            <person name="Yamamoto K."/>
            <person name="Antonio B.A."/>
            <person name="Baba T."/>
            <person name="Sakata K."/>
            <person name="Nagamura Y."/>
            <person name="Aoki H."/>
            <person name="Arikawa K."/>
            <person name="Arita K."/>
            <person name="Bito T."/>
            <person name="Chiden Y."/>
            <person name="Fujitsuka N."/>
            <person name="Fukunaka R."/>
            <person name="Hamada M."/>
            <person name="Harada C."/>
            <person name="Hayashi A."/>
            <person name="Hijishita S."/>
            <person name="Honda M."/>
            <person name="Hosokawa S."/>
            <person name="Ichikawa Y."/>
            <person name="Idonuma A."/>
            <person name="Iijima M."/>
            <person name="Ikeda M."/>
            <person name="Ikeno M."/>
            <person name="Ito K."/>
            <person name="Ito S."/>
            <person name="Ito T."/>
            <person name="Ito Y."/>
            <person name="Ito Y."/>
            <person name="Iwabuchi A."/>
            <person name="Kamiya K."/>
            <person name="Karasawa W."/>
            <person name="Kurita K."/>
            <person name="Katagiri S."/>
            <person name="Kikuta A."/>
            <person name="Kobayashi H."/>
            <person name="Kobayashi N."/>
            <person name="Machita K."/>
            <person name="Maehara T."/>
            <person name="Masukawa M."/>
            <person name="Mizubayashi T."/>
            <person name="Mukai Y."/>
            <person name="Nagasaki H."/>
            <person name="Nagata Y."/>
            <person name="Naito S."/>
            <person name="Nakashima M."/>
            <person name="Nakama Y."/>
            <person name="Nakamichi Y."/>
            <person name="Nakamura M."/>
            <person name="Meguro A."/>
            <person name="Negishi M."/>
            <person name="Ohta I."/>
            <person name="Ohta T."/>
            <person name="Okamoto M."/>
            <person name="Ono N."/>
            <person name="Saji S."/>
            <person name="Sakaguchi M."/>
            <person name="Sakai K."/>
            <person name="Shibata M."/>
            <person name="Shimokawa T."/>
            <person name="Song J."/>
            <person name="Takazaki Y."/>
            <person name="Terasawa K."/>
            <person name="Tsugane M."/>
            <person name="Tsuji K."/>
            <person name="Ueda S."/>
            <person name="Waki K."/>
            <person name="Yamagata H."/>
            <person name="Yamamoto M."/>
            <person name="Yamamoto S."/>
            <person name="Yamane H."/>
            <person name="Yoshiki S."/>
            <person name="Yoshihara R."/>
            <person name="Yukawa K."/>
            <person name="Zhong H."/>
            <person name="Yano M."/>
            <person name="Yuan Q."/>
            <person name="Ouyang S."/>
            <person name="Liu J."/>
            <person name="Jones K.M."/>
            <person name="Gansberger K."/>
            <person name="Moffat K."/>
            <person name="Hill J."/>
            <person name="Bera J."/>
            <person name="Fadrosh D."/>
            <person name="Jin S."/>
            <person name="Johri S."/>
            <person name="Kim M."/>
            <person name="Overton L."/>
            <person name="Reardon M."/>
            <person name="Tsitrin T."/>
            <person name="Vuong H."/>
            <person name="Weaver B."/>
            <person name="Ciecko A."/>
            <person name="Tallon L."/>
            <person name="Jackson J."/>
            <person name="Pai G."/>
            <person name="Aken S.V."/>
            <person name="Utterback T."/>
            <person name="Reidmuller S."/>
            <person name="Feldblyum T."/>
            <person name="Hsiao J."/>
            <person name="Zismann V."/>
            <person name="Iobst S."/>
            <person name="de Vazeille A.R."/>
            <person name="Buell C.R."/>
            <person name="Ying K."/>
            <person name="Li Y."/>
            <person name="Lu T."/>
            <person name="Huang Y."/>
            <person name="Zhao Q."/>
            <person name="Feng Q."/>
            <person name="Zhang L."/>
            <person name="Zhu J."/>
            <person name="Weng Q."/>
            <person name="Mu J."/>
            <person name="Lu Y."/>
            <person name="Fan D."/>
            <person name="Liu Y."/>
            <person name="Guan J."/>
            <person name="Zhang Y."/>
            <person name="Yu S."/>
            <person name="Liu X."/>
            <person name="Zhang Y."/>
            <person name="Hong G."/>
            <person name="Han B."/>
            <person name="Choisne N."/>
            <person name="Demange N."/>
            <person name="Orjeda G."/>
            <person name="Samain S."/>
            <person name="Cattolico L."/>
            <person name="Pelletier E."/>
            <person name="Couloux A."/>
            <person name="Segurens B."/>
            <person name="Wincker P."/>
            <person name="D'Hont A."/>
            <person name="Scarpelli C."/>
            <person name="Weissenbach J."/>
            <person name="Salanoubat M."/>
            <person name="Quetier F."/>
            <person name="Yu Y."/>
            <person name="Kim H.R."/>
            <person name="Rambo T."/>
            <person name="Currie J."/>
            <person name="Collura K."/>
            <person name="Luo M."/>
            <person name="Yang T."/>
            <person name="Ammiraju J.S.S."/>
            <person name="Engler F."/>
            <person name="Soderlund C."/>
            <person name="Wing R.A."/>
            <person name="Palmer L.E."/>
            <person name="de la Bastide M."/>
            <person name="Spiegel L."/>
            <person name="Nascimento L."/>
            <person name="Zutavern T."/>
            <person name="O'Shaughnessy A."/>
            <person name="Dike S."/>
            <person name="Dedhia N."/>
            <person name="Preston R."/>
            <person name="Balija V."/>
            <person name="McCombie W.R."/>
            <person name="Chow T."/>
            <person name="Chen H."/>
            <person name="Chung M."/>
            <person name="Chen C."/>
            <person name="Shaw J."/>
            <person name="Wu H."/>
            <person name="Hsiao K."/>
            <person name="Chao Y."/>
            <person name="Chu M."/>
            <person name="Cheng C."/>
            <person name="Hour A."/>
            <person name="Lee P."/>
            <person name="Lin S."/>
            <person name="Lin Y."/>
            <person name="Liou J."/>
            <person name="Liu S."/>
            <person name="Hsing Y."/>
            <person name="Raghuvanshi S."/>
            <person name="Mohanty A."/>
            <person name="Bharti A.K."/>
            <person name="Gaur A."/>
            <person name="Gupta V."/>
            <person name="Kumar D."/>
            <person name="Ravi V."/>
            <person name="Vij S."/>
            <person name="Kapur A."/>
            <person name="Khurana P."/>
            <person name="Khurana P."/>
            <person name="Khurana J.P."/>
            <person name="Tyagi A.K."/>
            <person name="Gaikwad K."/>
            <person name="Singh A."/>
            <person name="Dalal V."/>
            <person name="Srivastava S."/>
            <person name="Dixit A."/>
            <person name="Pal A.K."/>
            <person name="Ghazi I.A."/>
            <person name="Yadav M."/>
            <person name="Pandit A."/>
            <person name="Bhargava A."/>
            <person name="Sureshbabu K."/>
            <person name="Batra K."/>
            <person name="Sharma T.R."/>
            <person name="Mohapatra T."/>
            <person name="Singh N.K."/>
            <person name="Messing J."/>
            <person name="Nelson A.B."/>
            <person name="Fuks G."/>
            <person name="Kavchok S."/>
            <person name="Keizer G."/>
            <person name="Linton E."/>
            <person name="Llaca V."/>
            <person name="Song R."/>
            <person name="Tanyolac B."/>
            <person name="Young S."/>
            <person name="Ho-Il K."/>
            <person name="Hahn J.H."/>
            <person name="Sangsakoo G."/>
            <person name="Vanavichit A."/>
            <person name="de Mattos Luiz.A.T."/>
            <person name="Zimmer P.D."/>
            <person name="Malone G."/>
            <person name="Dellagostin O."/>
            <person name="de Oliveira A.C."/>
            <person name="Bevan M."/>
            <person name="Bancroft I."/>
            <person name="Minx P."/>
            <person name="Cordum H."/>
            <person name="Wilson R."/>
            <person name="Cheng Z."/>
            <person name="Jin W."/>
            <person name="Jiang J."/>
            <person name="Leong S.A."/>
            <person name="Iwama H."/>
            <person name="Gojobori T."/>
            <person name="Itoh T."/>
            <person name="Niimura Y."/>
            <person name="Fujii Y."/>
            <person name="Habara T."/>
            <person name="Sakai H."/>
            <person name="Sato Y."/>
            <person name="Wilson G."/>
            <person name="Kumar K."/>
            <person name="McCouch S."/>
            <person name="Juretic N."/>
            <person name="Hoen D."/>
            <person name="Wright S."/>
            <person name="Bruskiewich R."/>
            <person name="Bureau T."/>
            <person name="Miyao A."/>
            <person name="Hirochika H."/>
            <person name="Nishikawa T."/>
            <person name="Kadowaki K."/>
            <person name="Sugiura M."/>
            <person name="Burr B."/>
            <person name="Sasaki T."/>
        </authorList>
    </citation>
    <scope>NUCLEOTIDE SEQUENCE [LARGE SCALE GENOMIC DNA]</scope>
    <source>
        <strain evidence="2">cv. Nipponbare</strain>
    </source>
</reference>
<reference evidence="1 2" key="3">
    <citation type="journal article" date="2013" name="Rice">
        <title>Improvement of the Oryza sativa Nipponbare reference genome using next generation sequence and optical map data.</title>
        <authorList>
            <person name="Kawahara Y."/>
            <person name="de la Bastide M."/>
            <person name="Hamilton J.P."/>
            <person name="Kanamori H."/>
            <person name="McCombie W.R."/>
            <person name="Ouyang S."/>
            <person name="Schwartz D.C."/>
            <person name="Tanaka T."/>
            <person name="Wu J."/>
            <person name="Zhou S."/>
            <person name="Childs K.L."/>
            <person name="Davidson R.M."/>
            <person name="Lin H."/>
            <person name="Quesada-Ocampo L."/>
            <person name="Vaillancourt B."/>
            <person name="Sakai H."/>
            <person name="Lee S.S."/>
            <person name="Kim J."/>
            <person name="Numa H."/>
            <person name="Itoh T."/>
            <person name="Buell C.R."/>
            <person name="Matsumoto T."/>
        </authorList>
    </citation>
    <scope>NUCLEOTIDE SEQUENCE [LARGE SCALE GENOMIC DNA]</scope>
    <source>
        <strain evidence="2">cv. Nipponbare</strain>
    </source>
</reference>
<dbReference type="AlphaFoldDB" id="A0A0P0UYQ8"/>
<gene>
    <name evidence="1" type="ordered locus">Os01g0175766</name>
    <name evidence="1" type="ORF">OSNPB_010175766</name>
</gene>
<reference evidence="1 2" key="2">
    <citation type="journal article" date="2013" name="Plant Cell Physiol.">
        <title>Rice Annotation Project Database (RAP-DB): an integrative and interactive database for rice genomics.</title>
        <authorList>
            <person name="Sakai H."/>
            <person name="Lee S.S."/>
            <person name="Tanaka T."/>
            <person name="Numa H."/>
            <person name="Kim J."/>
            <person name="Kawahara Y."/>
            <person name="Wakimoto H."/>
            <person name="Yang C.C."/>
            <person name="Iwamoto M."/>
            <person name="Abe T."/>
            <person name="Yamada Y."/>
            <person name="Muto A."/>
            <person name="Inokuchi H."/>
            <person name="Ikemura T."/>
            <person name="Matsumoto T."/>
            <person name="Sasaki T."/>
            <person name="Itoh T."/>
        </authorList>
    </citation>
    <scope>NUCLEOTIDE SEQUENCE [LARGE SCALE GENOMIC DNA]</scope>
    <source>
        <strain evidence="2">cv. Nipponbare</strain>
    </source>
</reference>
<proteinExistence type="predicted"/>
<sequence>MGGSAAHGSSSRDKVEGSAACGPGVYVWLQVGPDGGDASSSTQASTVAGRRHRCVRGQEGTGAAAASTEALQRVGSGASAVMDAVMSWASRRLWPGAARLRVARHVYR</sequence>
<accession>A0A0P0UYQ8</accession>
<protein>
    <submittedName>
        <fullName evidence="1">Os01g0175766 protein</fullName>
    </submittedName>
</protein>
<dbReference type="EMBL" id="AP014957">
    <property type="protein sequence ID" value="BAS70672.1"/>
    <property type="molecule type" value="Genomic_DNA"/>
</dbReference>
<organism evidence="1 2">
    <name type="scientific">Oryza sativa subsp. japonica</name>
    <name type="common">Rice</name>
    <dbReference type="NCBI Taxonomy" id="39947"/>
    <lineage>
        <taxon>Eukaryota</taxon>
        <taxon>Viridiplantae</taxon>
        <taxon>Streptophyta</taxon>
        <taxon>Embryophyta</taxon>
        <taxon>Tracheophyta</taxon>
        <taxon>Spermatophyta</taxon>
        <taxon>Magnoliopsida</taxon>
        <taxon>Liliopsida</taxon>
        <taxon>Poales</taxon>
        <taxon>Poaceae</taxon>
        <taxon>BOP clade</taxon>
        <taxon>Oryzoideae</taxon>
        <taxon>Oryzeae</taxon>
        <taxon>Oryzinae</taxon>
        <taxon>Oryza</taxon>
        <taxon>Oryza sativa</taxon>
    </lineage>
</organism>
<evidence type="ECO:0000313" key="2">
    <source>
        <dbReference type="Proteomes" id="UP000059680"/>
    </source>
</evidence>
<keyword evidence="2" id="KW-1185">Reference proteome</keyword>
<dbReference type="PaxDb" id="39947-A0A0P0UYQ8"/>